<evidence type="ECO:0000313" key="3">
    <source>
        <dbReference type="EMBL" id="GMN27172.1"/>
    </source>
</evidence>
<evidence type="ECO:0000313" key="4">
    <source>
        <dbReference type="Proteomes" id="UP001187192"/>
    </source>
</evidence>
<keyword evidence="4" id="KW-1185">Reference proteome</keyword>
<name>A0AA87Z248_FICCA</name>
<dbReference type="EMBL" id="BTGU01001653">
    <property type="protein sequence ID" value="GMN27152.1"/>
    <property type="molecule type" value="Genomic_DNA"/>
</dbReference>
<protein>
    <submittedName>
        <fullName evidence="2">Uncharacterized protein</fullName>
    </submittedName>
</protein>
<sequence>MANRKRCGTKRPNGEDMIARLQKMAKIGKGKGKSGTSDPPSRGMVPPTAPVTRAVASPAATVPLAALHLGVTEKTRDPETFL</sequence>
<organism evidence="2 4">
    <name type="scientific">Ficus carica</name>
    <name type="common">Common fig</name>
    <dbReference type="NCBI Taxonomy" id="3494"/>
    <lineage>
        <taxon>Eukaryota</taxon>
        <taxon>Viridiplantae</taxon>
        <taxon>Streptophyta</taxon>
        <taxon>Embryophyta</taxon>
        <taxon>Tracheophyta</taxon>
        <taxon>Spermatophyta</taxon>
        <taxon>Magnoliopsida</taxon>
        <taxon>eudicotyledons</taxon>
        <taxon>Gunneridae</taxon>
        <taxon>Pentapetalae</taxon>
        <taxon>rosids</taxon>
        <taxon>fabids</taxon>
        <taxon>Rosales</taxon>
        <taxon>Moraceae</taxon>
        <taxon>Ficeae</taxon>
        <taxon>Ficus</taxon>
    </lineage>
</organism>
<evidence type="ECO:0000313" key="2">
    <source>
        <dbReference type="EMBL" id="GMN27152.1"/>
    </source>
</evidence>
<proteinExistence type="predicted"/>
<dbReference type="EMBL" id="BTGU01001654">
    <property type="protein sequence ID" value="GMN27172.1"/>
    <property type="molecule type" value="Genomic_DNA"/>
</dbReference>
<dbReference type="Proteomes" id="UP001187192">
    <property type="component" value="Unassembled WGS sequence"/>
</dbReference>
<evidence type="ECO:0000256" key="1">
    <source>
        <dbReference type="SAM" id="MobiDB-lite"/>
    </source>
</evidence>
<comment type="caution">
    <text evidence="2">The sequence shown here is derived from an EMBL/GenBank/DDBJ whole genome shotgun (WGS) entry which is preliminary data.</text>
</comment>
<reference evidence="2" key="1">
    <citation type="submission" date="2023-07" db="EMBL/GenBank/DDBJ databases">
        <title>draft genome sequence of fig (Ficus carica).</title>
        <authorList>
            <person name="Takahashi T."/>
            <person name="Nishimura K."/>
        </authorList>
    </citation>
    <scope>NUCLEOTIDE SEQUENCE</scope>
</reference>
<feature type="region of interest" description="Disordered" evidence="1">
    <location>
        <begin position="27"/>
        <end position="47"/>
    </location>
</feature>
<gene>
    <name evidence="2" type="ORF">TIFTF001_040984</name>
    <name evidence="3" type="ORF">TIFTF001_040993</name>
</gene>
<accession>A0AA87Z248</accession>
<dbReference type="AlphaFoldDB" id="A0AA87Z248"/>